<feature type="region of interest" description="Disordered" evidence="7">
    <location>
        <begin position="780"/>
        <end position="868"/>
    </location>
</feature>
<dbReference type="Proteomes" id="UP001362899">
    <property type="component" value="Unassembled WGS sequence"/>
</dbReference>
<dbReference type="PROSITE" id="PS50157">
    <property type="entry name" value="ZINC_FINGER_C2H2_2"/>
    <property type="match status" value="1"/>
</dbReference>
<keyword evidence="10" id="KW-1185">Reference proteome</keyword>
<comment type="caution">
    <text evidence="9">The sequence shown here is derived from an EMBL/GenBank/DDBJ whole genome shotgun (WGS) entry which is preliminary data.</text>
</comment>
<feature type="compositionally biased region" description="Polar residues" evidence="7">
    <location>
        <begin position="439"/>
        <end position="449"/>
    </location>
</feature>
<keyword evidence="1" id="KW-0479">Metal-binding</keyword>
<feature type="compositionally biased region" description="Polar residues" evidence="7">
    <location>
        <begin position="215"/>
        <end position="242"/>
    </location>
</feature>
<sequence length="1070" mass="116637">MQVQSQGSSSYSLTSCGNRRAPILEPAQKGGSGALMGNSSNSTPESAENVQLSQENNIFRNSSVNPEEHAKNSAVEVASETSDGRKKSKTGSFNIDSTAGDTSTVAGDRYINHTRTSVLGGDEYSVSGTDNSPSSMNNQEQGGNGYSGTHGNNTVTNPTYVNYGAAHLTSYQALNPYSMSSPLPTINLPSYTPGPGGVPNLASAHIMSNIAGVSAPSSTPGTTSVANISSVPGAPNMQTVHNTQSSNDVHMLPQMQNFQQVQGLQNAHSGLPIPQASPAPQNAPNVQNSSSANIFPTPPGGPNMQSVPVVPCSVPGGAVSNGSISPAYPLFSQPQQIDGNRDALSQLLYLSQLKQALDDQMQQQIAAVVSKLDPSSAPGQMQLHQIQQTQLAQIAQLSQISLMLAPQCNANQIAQLNLTSQYPHYVGPQQQALLQPSPIQIPDASQGSANIEHPRAHPPPNAEAVPQLLQHLNPQRLAQLGKANNLPQLDGNLSQQYEQSEKSEKSQKLTQNRNLKRSNGKDDDLRRIHPPVQPLNQVSGGSDHIEAESIKDPASSNIDTEKTPDDLFKNNFAQQDQPQSQSSTEYDDDLRPVTFLKTHKKLPGIKSFKTNIAVQKSNIIISEPKNARGVKVSDFFKSGISNGHTFSGNHPPGKETTSQDGQSSDGRRDKETRKQRQYRPRRELGLKRDNSTDLSAALDPKFAKRRPGPKKHSEKSKIDIDSISGTSSFQLKVPKYSFLSLRAQQRNTRLVQQLSESSAQNLDNPAFLIFKAKIDKRNKHGLAGKNPEMPRDNDTNDQFKNKVSTSDSPTREIRQTTSTEASKDTKQSNVLKGLRAQDDKGDKSCEDQSDTSIDNSCNGSLDGEYDTSPLQHLGTQRIVDHQPPVPSRQTSISFSHSASLSNADSQPNNYRIESPHRDISDSRNLRKPASLDVSDVDSDVSSNKENNNAILLNDDDKSGKLFPIMQPNGRYKCSLCPKTFKHAKHVNRHGANHYEVRKHQCRRCFSTFTRRDLLSRHRETCRQGDDRSPESKPLLVKGCHERVVVGKDEHDQVSEKEMSEVTSDNDNQPE</sequence>
<feature type="domain" description="C2H2-type" evidence="8">
    <location>
        <begin position="971"/>
        <end position="998"/>
    </location>
</feature>
<dbReference type="GO" id="GO:0008270">
    <property type="term" value="F:zinc ion binding"/>
    <property type="evidence" value="ECO:0007669"/>
    <property type="project" value="UniProtKB-KW"/>
</dbReference>
<keyword evidence="4" id="KW-0804">Transcription</keyword>
<keyword evidence="2" id="KW-0862">Zinc</keyword>
<feature type="compositionally biased region" description="Basic and acidic residues" evidence="7">
    <location>
        <begin position="1046"/>
        <end position="1059"/>
    </location>
</feature>
<feature type="region of interest" description="Disordered" evidence="7">
    <location>
        <begin position="439"/>
        <end position="463"/>
    </location>
</feature>
<feature type="region of interest" description="Disordered" evidence="7">
    <location>
        <begin position="214"/>
        <end position="242"/>
    </location>
</feature>
<accession>A0AAV5RNK3</accession>
<feature type="compositionally biased region" description="Low complexity" evidence="7">
    <location>
        <begin position="1"/>
        <end position="15"/>
    </location>
</feature>
<evidence type="ECO:0000313" key="10">
    <source>
        <dbReference type="Proteomes" id="UP001362899"/>
    </source>
</evidence>
<organism evidence="9 10">
    <name type="scientific">Starmerella bacillaris</name>
    <name type="common">Yeast</name>
    <name type="synonym">Candida zemplinina</name>
    <dbReference type="NCBI Taxonomy" id="1247836"/>
    <lineage>
        <taxon>Eukaryota</taxon>
        <taxon>Fungi</taxon>
        <taxon>Dikarya</taxon>
        <taxon>Ascomycota</taxon>
        <taxon>Saccharomycotina</taxon>
        <taxon>Dipodascomycetes</taxon>
        <taxon>Dipodascales</taxon>
        <taxon>Trichomonascaceae</taxon>
        <taxon>Starmerella</taxon>
    </lineage>
</organism>
<feature type="region of interest" description="Disordered" evidence="7">
    <location>
        <begin position="1"/>
        <end position="153"/>
    </location>
</feature>
<evidence type="ECO:0000256" key="7">
    <source>
        <dbReference type="SAM" id="MobiDB-lite"/>
    </source>
</evidence>
<name>A0AAV5RNK3_STABA</name>
<gene>
    <name evidence="9" type="ORF">DASB73_041020</name>
</gene>
<feature type="compositionally biased region" description="Basic and acidic residues" evidence="7">
    <location>
        <begin position="788"/>
        <end position="800"/>
    </location>
</feature>
<feature type="compositionally biased region" description="Polar residues" evidence="7">
    <location>
        <begin position="90"/>
        <end position="105"/>
    </location>
</feature>
<feature type="compositionally biased region" description="Polar residues" evidence="7">
    <location>
        <begin position="655"/>
        <end position="664"/>
    </location>
</feature>
<feature type="region of interest" description="Disordered" evidence="7">
    <location>
        <begin position="268"/>
        <end position="302"/>
    </location>
</feature>
<dbReference type="Gene3D" id="3.30.160.60">
    <property type="entry name" value="Classic Zinc Finger"/>
    <property type="match status" value="1"/>
</dbReference>
<dbReference type="SUPFAM" id="SSF57667">
    <property type="entry name" value="beta-beta-alpha zinc fingers"/>
    <property type="match status" value="1"/>
</dbReference>
<dbReference type="PANTHER" id="PTHR47660">
    <property type="entry name" value="TRANSCRIPTION FACTOR WITH C2H2 AND ZN(2)-CYS(6) DNA BINDING DOMAIN (EUROFUNG)-RELATED-RELATED"/>
    <property type="match status" value="1"/>
</dbReference>
<feature type="compositionally biased region" description="Basic and acidic residues" evidence="7">
    <location>
        <begin position="835"/>
        <end position="846"/>
    </location>
</feature>
<evidence type="ECO:0000256" key="1">
    <source>
        <dbReference type="ARBA" id="ARBA00022723"/>
    </source>
</evidence>
<feature type="compositionally biased region" description="Polar residues" evidence="7">
    <location>
        <begin position="887"/>
        <end position="911"/>
    </location>
</feature>
<feature type="region of interest" description="Disordered" evidence="7">
    <location>
        <begin position="880"/>
        <end position="952"/>
    </location>
</feature>
<feature type="compositionally biased region" description="Polar residues" evidence="7">
    <location>
        <begin position="126"/>
        <end position="141"/>
    </location>
</feature>
<dbReference type="PROSITE" id="PS00028">
    <property type="entry name" value="ZINC_FINGER_C2H2_1"/>
    <property type="match status" value="1"/>
</dbReference>
<keyword evidence="6" id="KW-0863">Zinc-finger</keyword>
<evidence type="ECO:0000313" key="9">
    <source>
        <dbReference type="EMBL" id="GMM53139.1"/>
    </source>
</evidence>
<dbReference type="InterPro" id="IPR013087">
    <property type="entry name" value="Znf_C2H2_type"/>
</dbReference>
<feature type="compositionally biased region" description="Polar residues" evidence="7">
    <location>
        <begin position="1060"/>
        <end position="1070"/>
    </location>
</feature>
<feature type="region of interest" description="Disordered" evidence="7">
    <location>
        <begin position="1046"/>
        <end position="1070"/>
    </location>
</feature>
<evidence type="ECO:0000256" key="5">
    <source>
        <dbReference type="ARBA" id="ARBA00023242"/>
    </source>
</evidence>
<feature type="compositionally biased region" description="Basic and acidic residues" evidence="7">
    <location>
        <begin position="559"/>
        <end position="568"/>
    </location>
</feature>
<dbReference type="EMBL" id="BTGC01000008">
    <property type="protein sequence ID" value="GMM53139.1"/>
    <property type="molecule type" value="Genomic_DNA"/>
</dbReference>
<evidence type="ECO:0000256" key="3">
    <source>
        <dbReference type="ARBA" id="ARBA00023015"/>
    </source>
</evidence>
<feature type="compositionally biased region" description="Polar residues" evidence="7">
    <location>
        <begin position="571"/>
        <end position="584"/>
    </location>
</feature>
<protein>
    <recommendedName>
        <fullName evidence="8">C2H2-type domain-containing protein</fullName>
    </recommendedName>
</protein>
<keyword evidence="3" id="KW-0805">Transcription regulation</keyword>
<evidence type="ECO:0000259" key="8">
    <source>
        <dbReference type="PROSITE" id="PS50157"/>
    </source>
</evidence>
<feature type="compositionally biased region" description="Basic and acidic residues" evidence="7">
    <location>
        <begin position="665"/>
        <end position="691"/>
    </location>
</feature>
<feature type="compositionally biased region" description="Low complexity" evidence="7">
    <location>
        <begin position="272"/>
        <end position="288"/>
    </location>
</feature>
<reference evidence="9 10" key="1">
    <citation type="journal article" date="2023" name="Elife">
        <title>Identification of key yeast species and microbe-microbe interactions impacting larval growth of Drosophila in the wild.</title>
        <authorList>
            <person name="Mure A."/>
            <person name="Sugiura Y."/>
            <person name="Maeda R."/>
            <person name="Honda K."/>
            <person name="Sakurai N."/>
            <person name="Takahashi Y."/>
            <person name="Watada M."/>
            <person name="Katoh T."/>
            <person name="Gotoh A."/>
            <person name="Gotoh Y."/>
            <person name="Taniguchi I."/>
            <person name="Nakamura K."/>
            <person name="Hayashi T."/>
            <person name="Katayama T."/>
            <person name="Uemura T."/>
            <person name="Hattori Y."/>
        </authorList>
    </citation>
    <scope>NUCLEOTIDE SEQUENCE [LARGE SCALE GENOMIC DNA]</scope>
    <source>
        <strain evidence="9 10">SB-73</strain>
    </source>
</reference>
<proteinExistence type="predicted"/>
<feature type="region of interest" description="Disordered" evidence="7">
    <location>
        <begin position="642"/>
        <end position="719"/>
    </location>
</feature>
<dbReference type="AlphaFoldDB" id="A0AAV5RNK3"/>
<keyword evidence="5" id="KW-0539">Nucleus</keyword>
<feature type="compositionally biased region" description="Polar residues" evidence="7">
    <location>
        <begin position="850"/>
        <end position="859"/>
    </location>
</feature>
<evidence type="ECO:0000256" key="2">
    <source>
        <dbReference type="ARBA" id="ARBA00022833"/>
    </source>
</evidence>
<evidence type="ECO:0000256" key="4">
    <source>
        <dbReference type="ARBA" id="ARBA00023163"/>
    </source>
</evidence>
<evidence type="ECO:0000256" key="6">
    <source>
        <dbReference type="PROSITE-ProRule" id="PRU00042"/>
    </source>
</evidence>
<feature type="compositionally biased region" description="Polar residues" evidence="7">
    <location>
        <begin position="37"/>
        <end position="65"/>
    </location>
</feature>
<feature type="compositionally biased region" description="Basic and acidic residues" evidence="7">
    <location>
        <begin position="913"/>
        <end position="924"/>
    </location>
</feature>
<feature type="region of interest" description="Disordered" evidence="7">
    <location>
        <begin position="495"/>
        <end position="588"/>
    </location>
</feature>
<dbReference type="InterPro" id="IPR036236">
    <property type="entry name" value="Znf_C2H2_sf"/>
</dbReference>
<feature type="compositionally biased region" description="Basic residues" evidence="7">
    <location>
        <begin position="703"/>
        <end position="714"/>
    </location>
</feature>